<gene>
    <name evidence="6" type="ORF">ACFFVD_00035</name>
</gene>
<dbReference type="Gene3D" id="3.40.50.300">
    <property type="entry name" value="P-loop containing nucleotide triphosphate hydrolases"/>
    <property type="match status" value="1"/>
</dbReference>
<evidence type="ECO:0000259" key="5">
    <source>
        <dbReference type="PROSITE" id="PS50893"/>
    </source>
</evidence>
<evidence type="ECO:0000313" key="7">
    <source>
        <dbReference type="Proteomes" id="UP001589700"/>
    </source>
</evidence>
<dbReference type="InterPro" id="IPR003593">
    <property type="entry name" value="AAA+_ATPase"/>
</dbReference>
<dbReference type="Proteomes" id="UP001589700">
    <property type="component" value="Unassembled WGS sequence"/>
</dbReference>
<dbReference type="InterPro" id="IPR027417">
    <property type="entry name" value="P-loop_NTPase"/>
</dbReference>
<protein>
    <submittedName>
        <fullName evidence="6">Heme ABC transporter ATP-binding protein</fullName>
    </submittedName>
</protein>
<comment type="caution">
    <text evidence="6">The sequence shown here is derived from an EMBL/GenBank/DDBJ whole genome shotgun (WGS) entry which is preliminary data.</text>
</comment>
<evidence type="ECO:0000313" key="6">
    <source>
        <dbReference type="EMBL" id="MFB9258191.1"/>
    </source>
</evidence>
<dbReference type="RefSeq" id="WP_182632462.1">
    <property type="nucleotide sequence ID" value="NZ_JAALDM010000147.1"/>
</dbReference>
<dbReference type="PANTHER" id="PTHR42794:SF1">
    <property type="entry name" value="HEMIN IMPORT ATP-BINDING PROTEIN HMUV"/>
    <property type="match status" value="1"/>
</dbReference>
<dbReference type="InterPro" id="IPR017871">
    <property type="entry name" value="ABC_transporter-like_CS"/>
</dbReference>
<evidence type="ECO:0000256" key="3">
    <source>
        <dbReference type="ARBA" id="ARBA00022840"/>
    </source>
</evidence>
<dbReference type="PROSITE" id="PS00211">
    <property type="entry name" value="ABC_TRANSPORTER_1"/>
    <property type="match status" value="1"/>
</dbReference>
<sequence length="305" mass="31832">MTAHTSPGAAPLPIVMAAADVTVRIGGRVLLDSVSVEVRAGEVLALVGPNGAGKSTLLAVMAGDMDPESGRVEVDGRDLRRWKLGDLARRRALMTQANAVAFPFTVREVVAMGRAPWAGHPEGDDDEAVIDDSIAATDTTHLASRTFPTLSGGEKARVSLSRALAQSAGIMLLDEPTAAVDLRHQELVLGRARDIADAGGAVVVVLHDLALAAAWSDRMVMISGGRVRAEGPPADVLTAELIDEVYQQAVLVHRHPITGDLLVTPDRRGLRRAGAQGIAVGPTAASSTSAPMLSHPDPALVKEFS</sequence>
<name>A0ABV5JKL5_9ACTN</name>
<accession>A0ABV5JKL5</accession>
<keyword evidence="1" id="KW-0813">Transport</keyword>
<evidence type="ECO:0000256" key="4">
    <source>
        <dbReference type="ARBA" id="ARBA00022967"/>
    </source>
</evidence>
<keyword evidence="2" id="KW-0547">Nucleotide-binding</keyword>
<feature type="domain" description="ABC transporter" evidence="5">
    <location>
        <begin position="16"/>
        <end position="249"/>
    </location>
</feature>
<dbReference type="Pfam" id="PF00005">
    <property type="entry name" value="ABC_tran"/>
    <property type="match status" value="1"/>
</dbReference>
<dbReference type="PANTHER" id="PTHR42794">
    <property type="entry name" value="HEMIN IMPORT ATP-BINDING PROTEIN HMUV"/>
    <property type="match status" value="1"/>
</dbReference>
<evidence type="ECO:0000256" key="2">
    <source>
        <dbReference type="ARBA" id="ARBA00022741"/>
    </source>
</evidence>
<reference evidence="6 7" key="1">
    <citation type="submission" date="2024-09" db="EMBL/GenBank/DDBJ databases">
        <authorList>
            <person name="Sun Q."/>
            <person name="Mori K."/>
        </authorList>
    </citation>
    <scope>NUCLEOTIDE SEQUENCE [LARGE SCALE GENOMIC DNA]</scope>
    <source>
        <strain evidence="6 7">CCM 7659</strain>
    </source>
</reference>
<keyword evidence="4" id="KW-1278">Translocase</keyword>
<dbReference type="InterPro" id="IPR003439">
    <property type="entry name" value="ABC_transporter-like_ATP-bd"/>
</dbReference>
<dbReference type="CDD" id="cd03214">
    <property type="entry name" value="ABC_Iron-Siderophores_B12_Hemin"/>
    <property type="match status" value="1"/>
</dbReference>
<dbReference type="PROSITE" id="PS50893">
    <property type="entry name" value="ABC_TRANSPORTER_2"/>
    <property type="match status" value="1"/>
</dbReference>
<keyword evidence="3 6" id="KW-0067">ATP-binding</keyword>
<dbReference type="EMBL" id="JBHMDY010000001">
    <property type="protein sequence ID" value="MFB9258191.1"/>
    <property type="molecule type" value="Genomic_DNA"/>
</dbReference>
<dbReference type="SMART" id="SM00382">
    <property type="entry name" value="AAA"/>
    <property type="match status" value="1"/>
</dbReference>
<keyword evidence="7" id="KW-1185">Reference proteome</keyword>
<evidence type="ECO:0000256" key="1">
    <source>
        <dbReference type="ARBA" id="ARBA00022448"/>
    </source>
</evidence>
<dbReference type="SUPFAM" id="SSF52540">
    <property type="entry name" value="P-loop containing nucleoside triphosphate hydrolases"/>
    <property type="match status" value="1"/>
</dbReference>
<proteinExistence type="predicted"/>
<dbReference type="NCBIfam" id="NF010068">
    <property type="entry name" value="PRK13548.1"/>
    <property type="match status" value="1"/>
</dbReference>
<dbReference type="GO" id="GO:0005524">
    <property type="term" value="F:ATP binding"/>
    <property type="evidence" value="ECO:0007669"/>
    <property type="project" value="UniProtKB-KW"/>
</dbReference>
<organism evidence="6 7">
    <name type="scientific">Dietzia aerolata</name>
    <dbReference type="NCBI Taxonomy" id="595984"/>
    <lineage>
        <taxon>Bacteria</taxon>
        <taxon>Bacillati</taxon>
        <taxon>Actinomycetota</taxon>
        <taxon>Actinomycetes</taxon>
        <taxon>Mycobacteriales</taxon>
        <taxon>Dietziaceae</taxon>
        <taxon>Dietzia</taxon>
    </lineage>
</organism>